<dbReference type="AlphaFoldDB" id="A0A3L6SL98"/>
<organism evidence="2 3">
    <name type="scientific">Panicum miliaceum</name>
    <name type="common">Proso millet</name>
    <name type="synonym">Broomcorn millet</name>
    <dbReference type="NCBI Taxonomy" id="4540"/>
    <lineage>
        <taxon>Eukaryota</taxon>
        <taxon>Viridiplantae</taxon>
        <taxon>Streptophyta</taxon>
        <taxon>Embryophyta</taxon>
        <taxon>Tracheophyta</taxon>
        <taxon>Spermatophyta</taxon>
        <taxon>Magnoliopsida</taxon>
        <taxon>Liliopsida</taxon>
        <taxon>Poales</taxon>
        <taxon>Poaceae</taxon>
        <taxon>PACMAD clade</taxon>
        <taxon>Panicoideae</taxon>
        <taxon>Panicodae</taxon>
        <taxon>Paniceae</taxon>
        <taxon>Panicinae</taxon>
        <taxon>Panicum</taxon>
        <taxon>Panicum sect. Panicum</taxon>
    </lineage>
</organism>
<dbReference type="Proteomes" id="UP000275267">
    <property type="component" value="Unassembled WGS sequence"/>
</dbReference>
<feature type="region of interest" description="Disordered" evidence="1">
    <location>
        <begin position="140"/>
        <end position="160"/>
    </location>
</feature>
<name>A0A3L6SL98_PANMI</name>
<feature type="compositionally biased region" description="Polar residues" evidence="1">
    <location>
        <begin position="49"/>
        <end position="62"/>
    </location>
</feature>
<feature type="compositionally biased region" description="Polar residues" evidence="1">
    <location>
        <begin position="1"/>
        <end position="10"/>
    </location>
</feature>
<keyword evidence="3" id="KW-1185">Reference proteome</keyword>
<accession>A0A3L6SL98</accession>
<gene>
    <name evidence="2" type="ORF">C2845_PM07G24610</name>
</gene>
<sequence>MGNNNVTGQRVSEETANRVDKTIEPPHGSPALNSTNSETSNEKHGTEDVNLSKSSKAPITTNAEDKQVVSYQNSSSDKIEALDDKNRGSIQDIAATQEDDQSSNLPKDEPLRKEATETAVFSTEIIALVSTTIEDAASNKDSSISSEKTKQLMHGTRYTSEENIESNYKSLLQENIEASEEDQEEISSHENATMVGNLAGEDTTENLEERYIEKPKVEVAMQGETTSSTESSVSTYLDADDSEIKEVVIEDNPGPPPDVQPLDGIKIDTSKNDDIQTQTPDDKEEISESSKTATVKLMIESGEVLEDVKHLHGLGDNDEDCTECTSFDNLYYGEVVAKCQSSLRNPTATNDQELRNEQNVEKTIAVWNLEDSFAAEKEPAEYDGSLVSIAEATGKDFTGLESSSLDCHLSLNEVVQREVNGVNGIVEFDKETVKEILEEDDKVNTAGELGLHVDFHVVANEGGDSPNLPMTTPSTPLQLLEDIDKEIYITRDTKETMTSSQGHQSQLILLEECEIVKLENGEILSNCVQLLGNSSNVGIISTNGINHEKVGTNTRASDFTFEANHKEVTASTAATGFIAECNQAEVTASIDMATTEEQCPLQPSTPGREVGEEIPLLQAAQNIGFFTSTKQHSQADVEIPMTGIAVMQLRAGAKEESEKSPLLSPRETSGGDFRIPNHSARNKKPFQSLLTEGKVGMWSPLKEPESNPKSIVMASSPRSNEKQKPRSSLFTSCMCCATATN</sequence>
<feature type="region of interest" description="Disordered" evidence="1">
    <location>
        <begin position="1"/>
        <end position="116"/>
    </location>
</feature>
<evidence type="ECO:0000313" key="3">
    <source>
        <dbReference type="Proteomes" id="UP000275267"/>
    </source>
</evidence>
<feature type="compositionally biased region" description="Basic and acidic residues" evidence="1">
    <location>
        <begin position="77"/>
        <end position="87"/>
    </location>
</feature>
<feature type="compositionally biased region" description="Basic and acidic residues" evidence="1">
    <location>
        <begin position="265"/>
        <end position="274"/>
    </location>
</feature>
<dbReference type="EMBL" id="PQIB02000004">
    <property type="protein sequence ID" value="RLN22323.1"/>
    <property type="molecule type" value="Genomic_DNA"/>
</dbReference>
<feature type="region of interest" description="Disordered" evidence="1">
    <location>
        <begin position="651"/>
        <end position="727"/>
    </location>
</feature>
<dbReference type="OrthoDB" id="1681423at2759"/>
<evidence type="ECO:0000313" key="2">
    <source>
        <dbReference type="EMBL" id="RLN22323.1"/>
    </source>
</evidence>
<feature type="region of interest" description="Disordered" evidence="1">
    <location>
        <begin position="248"/>
        <end position="291"/>
    </location>
</feature>
<evidence type="ECO:0000256" key="1">
    <source>
        <dbReference type="SAM" id="MobiDB-lite"/>
    </source>
</evidence>
<feature type="compositionally biased region" description="Basic and acidic residues" evidence="1">
    <location>
        <begin position="11"/>
        <end position="24"/>
    </location>
</feature>
<comment type="caution">
    <text evidence="2">The sequence shown here is derived from an EMBL/GenBank/DDBJ whole genome shotgun (WGS) entry which is preliminary data.</text>
</comment>
<feature type="compositionally biased region" description="Basic and acidic residues" evidence="1">
    <location>
        <begin position="106"/>
        <end position="116"/>
    </location>
</feature>
<protein>
    <submittedName>
        <fullName evidence="2">Uncharacterized protein</fullName>
    </submittedName>
</protein>
<reference evidence="3" key="1">
    <citation type="journal article" date="2019" name="Nat. Commun.">
        <title>The genome of broomcorn millet.</title>
        <authorList>
            <person name="Zou C."/>
            <person name="Miki D."/>
            <person name="Li D."/>
            <person name="Tang Q."/>
            <person name="Xiao L."/>
            <person name="Rajput S."/>
            <person name="Deng P."/>
            <person name="Jia W."/>
            <person name="Huang R."/>
            <person name="Zhang M."/>
            <person name="Sun Y."/>
            <person name="Hu J."/>
            <person name="Fu X."/>
            <person name="Schnable P.S."/>
            <person name="Li F."/>
            <person name="Zhang H."/>
            <person name="Feng B."/>
            <person name="Zhu X."/>
            <person name="Liu R."/>
            <person name="Schnable J.C."/>
            <person name="Zhu J.-K."/>
            <person name="Zhang H."/>
        </authorList>
    </citation>
    <scope>NUCLEOTIDE SEQUENCE [LARGE SCALE GENOMIC DNA]</scope>
</reference>
<proteinExistence type="predicted"/>